<name>A0ABZ2XD79_9RHOO</name>
<protein>
    <submittedName>
        <fullName evidence="1">Uncharacterized protein</fullName>
    </submittedName>
</protein>
<dbReference type="Proteomes" id="UP001479520">
    <property type="component" value="Chromosome"/>
</dbReference>
<keyword evidence="2" id="KW-1185">Reference proteome</keyword>
<gene>
    <name evidence="1" type="ORF">AADV58_11550</name>
</gene>
<evidence type="ECO:0000313" key="1">
    <source>
        <dbReference type="EMBL" id="WZJ20588.1"/>
    </source>
</evidence>
<reference evidence="1 2" key="1">
    <citation type="submission" date="2024-04" db="EMBL/GenBank/DDBJ databases">
        <title>Dissimilatory iodate-reducing microorganisms contribute to the enrichment of iodine in groundwater.</title>
        <authorList>
            <person name="Jiang Z."/>
        </authorList>
    </citation>
    <scope>NUCLEOTIDE SEQUENCE [LARGE SCALE GENOMIC DNA]</scope>
    <source>
        <strain evidence="1 2">NCP973</strain>
    </source>
</reference>
<proteinExistence type="predicted"/>
<organism evidence="1 2">
    <name type="scientific">Azonexus hydrophilus</name>
    <dbReference type="NCBI Taxonomy" id="418702"/>
    <lineage>
        <taxon>Bacteria</taxon>
        <taxon>Pseudomonadati</taxon>
        <taxon>Pseudomonadota</taxon>
        <taxon>Betaproteobacteria</taxon>
        <taxon>Rhodocyclales</taxon>
        <taxon>Azonexaceae</taxon>
        <taxon>Azonexus</taxon>
    </lineage>
</organism>
<accession>A0ABZ2XD79</accession>
<dbReference type="EMBL" id="CP151406">
    <property type="protein sequence ID" value="WZJ20588.1"/>
    <property type="molecule type" value="Genomic_DNA"/>
</dbReference>
<dbReference type="RefSeq" id="WP_341743261.1">
    <property type="nucleotide sequence ID" value="NZ_CP151406.1"/>
</dbReference>
<evidence type="ECO:0000313" key="2">
    <source>
        <dbReference type="Proteomes" id="UP001479520"/>
    </source>
</evidence>
<sequence>MERVFVLEAALPDLAWLDVGKLEKMWRRDSLYLPGPVAIERGAWFDFDDNGRPLFMPALGHIEFGRGFFGSPALVISGGRHRTRWLIERGVKEIPISFDFSRRDTLSALSKGLIRRHENRNAFDIDCAPIRPG</sequence>